<evidence type="ECO:0000313" key="3">
    <source>
        <dbReference type="Proteomes" id="UP001432146"/>
    </source>
</evidence>
<protein>
    <recommendedName>
        <fullName evidence="4">Transmembrane protein</fullName>
    </recommendedName>
</protein>
<name>A0AAW0ZNR3_9HYME</name>
<evidence type="ECO:0008006" key="4">
    <source>
        <dbReference type="Google" id="ProtNLM"/>
    </source>
</evidence>
<accession>A0AAW0ZNR3</accession>
<gene>
    <name evidence="2" type="ORF">QLX08_008015</name>
</gene>
<keyword evidence="3" id="KW-1185">Reference proteome</keyword>
<evidence type="ECO:0000256" key="1">
    <source>
        <dbReference type="SAM" id="MobiDB-lite"/>
    </source>
</evidence>
<dbReference type="Proteomes" id="UP001432146">
    <property type="component" value="Unassembled WGS sequence"/>
</dbReference>
<feature type="compositionally biased region" description="Basic residues" evidence="1">
    <location>
        <begin position="178"/>
        <end position="187"/>
    </location>
</feature>
<dbReference type="AlphaFoldDB" id="A0AAW0ZNR3"/>
<feature type="compositionally biased region" description="Polar residues" evidence="1">
    <location>
        <begin position="51"/>
        <end position="70"/>
    </location>
</feature>
<comment type="caution">
    <text evidence="2">The sequence shown here is derived from an EMBL/GenBank/DDBJ whole genome shotgun (WGS) entry which is preliminary data.</text>
</comment>
<reference evidence="2 3" key="1">
    <citation type="submission" date="2024-05" db="EMBL/GenBank/DDBJ databases">
        <title>The nuclear and mitochondrial genome assemblies of Tetragonisca angustula (Apidae: Meliponini), a tiny yet remarkable pollinator in the Neotropics.</title>
        <authorList>
            <person name="Ferrari R."/>
            <person name="Ricardo P.C."/>
            <person name="Dias F.C."/>
            <person name="Araujo N.S."/>
            <person name="Soares D.O."/>
            <person name="Zhou Q.-S."/>
            <person name="Zhu C.-D."/>
            <person name="Coutinho L."/>
            <person name="Airas M.C."/>
            <person name="Batista T.M."/>
        </authorList>
    </citation>
    <scope>NUCLEOTIDE SEQUENCE [LARGE SCALE GENOMIC DNA]</scope>
    <source>
        <strain evidence="2">ASF017062</strain>
        <tissue evidence="2">Abdomen</tissue>
    </source>
</reference>
<dbReference type="EMBL" id="JAWNGG020000167">
    <property type="protein sequence ID" value="KAK9298763.1"/>
    <property type="molecule type" value="Genomic_DNA"/>
</dbReference>
<feature type="compositionally biased region" description="Basic and acidic residues" evidence="1">
    <location>
        <begin position="132"/>
        <end position="165"/>
    </location>
</feature>
<feature type="compositionally biased region" description="Low complexity" evidence="1">
    <location>
        <begin position="78"/>
        <end position="88"/>
    </location>
</feature>
<sequence>MLGLIVRGVFLVGILTWYSTSVWKMIDGYFRDQFRSYLEEEYRKNPRMRTDVQSGSADHSEPSLTDTTTEPPREILEAAETAARAVEAAENDSTSVTSDEALMTGGTSENEAVAEGSADKNAFQGTVAESGPAERRKLLPESRQKDPRRLINDDDRDLEGNERGRRSVSQASKGTARGTKRGRRRLPVSRDISRERPELPKRRNVRTVTFTERDFKSVIRDYVSNDDFWEFEEDADEKEPLEGILVSELPFKPRADIGDLDRVTADEYCPLSLDDEASCDETFKWP</sequence>
<evidence type="ECO:0000313" key="2">
    <source>
        <dbReference type="EMBL" id="KAK9298763.1"/>
    </source>
</evidence>
<proteinExistence type="predicted"/>
<organism evidence="2 3">
    <name type="scientific">Tetragonisca angustula</name>
    <dbReference type="NCBI Taxonomy" id="166442"/>
    <lineage>
        <taxon>Eukaryota</taxon>
        <taxon>Metazoa</taxon>
        <taxon>Ecdysozoa</taxon>
        <taxon>Arthropoda</taxon>
        <taxon>Hexapoda</taxon>
        <taxon>Insecta</taxon>
        <taxon>Pterygota</taxon>
        <taxon>Neoptera</taxon>
        <taxon>Endopterygota</taxon>
        <taxon>Hymenoptera</taxon>
        <taxon>Apocrita</taxon>
        <taxon>Aculeata</taxon>
        <taxon>Apoidea</taxon>
        <taxon>Anthophila</taxon>
        <taxon>Apidae</taxon>
        <taxon>Tetragonisca</taxon>
    </lineage>
</organism>
<feature type="compositionally biased region" description="Basic and acidic residues" evidence="1">
    <location>
        <begin position="191"/>
        <end position="201"/>
    </location>
</feature>
<feature type="region of interest" description="Disordered" evidence="1">
    <location>
        <begin position="46"/>
        <end position="201"/>
    </location>
</feature>